<name>A0ABY8XT62_9PSEU</name>
<dbReference type="InterPro" id="IPR025734">
    <property type="entry name" value="EspG"/>
</dbReference>
<sequence length="226" mass="24485">MINAEFSLNTLLTAMRTTGCGDPHPVLAGGLRYIPPSAKAAVNREAFEELSPYGFTQGDGFTPEFEEILRLIDNPARELFAYARDTTGQIGVLVASKGRTTVSLVCRGDRVELEGVSPDVHPADALVAKLPACAPASIKPFSLPQEDFKDTQETSDIFDDAPARSREAQELDALFQQPYYGVGQLYADDKTLNYLDLDAGRVGFALADGYISILPGEPRQLSGKLK</sequence>
<protein>
    <submittedName>
        <fullName evidence="5">ESX secretion-associated protein EspG</fullName>
    </submittedName>
</protein>
<dbReference type="Proteomes" id="UP001227101">
    <property type="component" value="Chromosome"/>
</dbReference>
<dbReference type="Pfam" id="PF14011">
    <property type="entry name" value="ESX-1_EspG"/>
    <property type="match status" value="1"/>
</dbReference>
<keyword evidence="3" id="KW-0963">Cytoplasm</keyword>
<comment type="subcellular location">
    <subcellularLocation>
        <location evidence="1">Cytoplasm</location>
    </subcellularLocation>
</comment>
<reference evidence="5 6" key="1">
    <citation type="submission" date="2023-06" db="EMBL/GenBank/DDBJ databases">
        <authorList>
            <person name="Oyuntsetseg B."/>
            <person name="Kim S.B."/>
        </authorList>
    </citation>
    <scope>NUCLEOTIDE SEQUENCE [LARGE SCALE GENOMIC DNA]</scope>
    <source>
        <strain evidence="5 6">2-2</strain>
    </source>
</reference>
<dbReference type="RefSeq" id="WP_285456303.1">
    <property type="nucleotide sequence ID" value="NZ_CP127173.1"/>
</dbReference>
<keyword evidence="6" id="KW-1185">Reference proteome</keyword>
<evidence type="ECO:0000313" key="6">
    <source>
        <dbReference type="Proteomes" id="UP001227101"/>
    </source>
</evidence>
<dbReference type="EMBL" id="CP127173">
    <property type="protein sequence ID" value="WIV58880.1"/>
    <property type="molecule type" value="Genomic_DNA"/>
</dbReference>
<proteinExistence type="inferred from homology"/>
<evidence type="ECO:0000256" key="3">
    <source>
        <dbReference type="ARBA" id="ARBA00022490"/>
    </source>
</evidence>
<evidence type="ECO:0000256" key="4">
    <source>
        <dbReference type="ARBA" id="ARBA00023186"/>
    </source>
</evidence>
<evidence type="ECO:0000313" key="5">
    <source>
        <dbReference type="EMBL" id="WIV58880.1"/>
    </source>
</evidence>
<keyword evidence="4" id="KW-0143">Chaperone</keyword>
<organism evidence="5 6">
    <name type="scientific">Amycolatopsis nalaikhensis</name>
    <dbReference type="NCBI Taxonomy" id="715472"/>
    <lineage>
        <taxon>Bacteria</taxon>
        <taxon>Bacillati</taxon>
        <taxon>Actinomycetota</taxon>
        <taxon>Actinomycetes</taxon>
        <taxon>Pseudonocardiales</taxon>
        <taxon>Pseudonocardiaceae</taxon>
        <taxon>Amycolatopsis</taxon>
    </lineage>
</organism>
<gene>
    <name evidence="5" type="ORF">QP939_09745</name>
</gene>
<evidence type="ECO:0000256" key="1">
    <source>
        <dbReference type="ARBA" id="ARBA00004496"/>
    </source>
</evidence>
<comment type="similarity">
    <text evidence="2">Belongs to the EspG family.</text>
</comment>
<accession>A0ABY8XT62</accession>
<evidence type="ECO:0000256" key="2">
    <source>
        <dbReference type="ARBA" id="ARBA00006411"/>
    </source>
</evidence>